<evidence type="ECO:0000313" key="3">
    <source>
        <dbReference type="Proteomes" id="UP000523079"/>
    </source>
</evidence>
<dbReference type="EMBL" id="JACGWT010000004">
    <property type="protein sequence ID" value="MBA8795218.1"/>
    <property type="molecule type" value="Genomic_DNA"/>
</dbReference>
<gene>
    <name evidence="2" type="ORF">FHX74_002846</name>
</gene>
<dbReference type="PANTHER" id="PTHR30212:SF2">
    <property type="entry name" value="PROTEIN YIIM"/>
    <property type="match status" value="1"/>
</dbReference>
<sequence length="224" mass="24651">MSDALASGVLRSVHVGQPQPYRWLGREVVTSIHKHPVTGPVRLGRTNLDGDAQADPVNHGGVDKAVYAYAREDEDWWQGELGREVPDGTFGENLTTVGLDLHAAVIGEVWQLGTARLQVSQPRTPCWKLGLRMDDRHFPRRAAASRRSGALLRVLTEGVITAGQPITITARPAHGVTVAMINAIYYGDQRDLSPITDTPELADHWRAWASHRTIYHLADDESDA</sequence>
<feature type="domain" description="MOSC" evidence="1">
    <location>
        <begin position="35"/>
        <end position="169"/>
    </location>
</feature>
<dbReference type="GO" id="GO:0030170">
    <property type="term" value="F:pyridoxal phosphate binding"/>
    <property type="evidence" value="ECO:0007669"/>
    <property type="project" value="InterPro"/>
</dbReference>
<dbReference type="Proteomes" id="UP000523079">
    <property type="component" value="Unassembled WGS sequence"/>
</dbReference>
<dbReference type="Gene3D" id="2.40.33.20">
    <property type="entry name" value="PK beta-barrel domain-like"/>
    <property type="match status" value="1"/>
</dbReference>
<dbReference type="GO" id="GO:0003824">
    <property type="term" value="F:catalytic activity"/>
    <property type="evidence" value="ECO:0007669"/>
    <property type="project" value="InterPro"/>
</dbReference>
<dbReference type="InterPro" id="IPR011037">
    <property type="entry name" value="Pyrv_Knase-like_insert_dom_sf"/>
</dbReference>
<dbReference type="InterPro" id="IPR052353">
    <property type="entry name" value="Benzoxazolinone_Detox_Enz"/>
</dbReference>
<dbReference type="InterPro" id="IPR005302">
    <property type="entry name" value="MoCF_Sase_C"/>
</dbReference>
<dbReference type="SUPFAM" id="SSF50800">
    <property type="entry name" value="PK beta-barrel domain-like"/>
    <property type="match status" value="1"/>
</dbReference>
<accession>A0A7W3ITZ8</accession>
<comment type="caution">
    <text evidence="2">The sequence shown here is derived from an EMBL/GenBank/DDBJ whole genome shotgun (WGS) entry which is preliminary data.</text>
</comment>
<keyword evidence="3" id="KW-1185">Reference proteome</keyword>
<protein>
    <submittedName>
        <fullName evidence="2">MOSC domain-containing protein YiiM</fullName>
    </submittedName>
</protein>
<reference evidence="2 3" key="1">
    <citation type="submission" date="2020-07" db="EMBL/GenBank/DDBJ databases">
        <title>Sequencing the genomes of 1000 actinobacteria strains.</title>
        <authorList>
            <person name="Klenk H.-P."/>
        </authorList>
    </citation>
    <scope>NUCLEOTIDE SEQUENCE [LARGE SCALE GENOMIC DNA]</scope>
    <source>
        <strain evidence="2 3">DSM 100723</strain>
    </source>
</reference>
<name>A0A7W3ITZ8_9ACTN</name>
<proteinExistence type="predicted"/>
<dbReference type="RefSeq" id="WP_220483933.1">
    <property type="nucleotide sequence ID" value="NZ_JACGWT010000004.1"/>
</dbReference>
<dbReference type="GO" id="GO:0030151">
    <property type="term" value="F:molybdenum ion binding"/>
    <property type="evidence" value="ECO:0007669"/>
    <property type="project" value="InterPro"/>
</dbReference>
<dbReference type="PANTHER" id="PTHR30212">
    <property type="entry name" value="PROTEIN YIIM"/>
    <property type="match status" value="1"/>
</dbReference>
<evidence type="ECO:0000313" key="2">
    <source>
        <dbReference type="EMBL" id="MBA8795218.1"/>
    </source>
</evidence>
<dbReference type="Pfam" id="PF03473">
    <property type="entry name" value="MOSC"/>
    <property type="match status" value="1"/>
</dbReference>
<dbReference type="PROSITE" id="PS51340">
    <property type="entry name" value="MOSC"/>
    <property type="match status" value="1"/>
</dbReference>
<dbReference type="AlphaFoldDB" id="A0A7W3ITZ8"/>
<evidence type="ECO:0000259" key="1">
    <source>
        <dbReference type="PROSITE" id="PS51340"/>
    </source>
</evidence>
<organism evidence="2 3">
    <name type="scientific">Microlunatus kandeliicorticis</name>
    <dbReference type="NCBI Taxonomy" id="1759536"/>
    <lineage>
        <taxon>Bacteria</taxon>
        <taxon>Bacillati</taxon>
        <taxon>Actinomycetota</taxon>
        <taxon>Actinomycetes</taxon>
        <taxon>Propionibacteriales</taxon>
        <taxon>Propionibacteriaceae</taxon>
        <taxon>Microlunatus</taxon>
    </lineage>
</organism>